<organism evidence="1 2">
    <name type="scientific">Coprobacter secundus subsp. similis</name>
    <dbReference type="NCBI Taxonomy" id="2751153"/>
    <lineage>
        <taxon>Bacteria</taxon>
        <taxon>Pseudomonadati</taxon>
        <taxon>Bacteroidota</taxon>
        <taxon>Bacteroidia</taxon>
        <taxon>Bacteroidales</taxon>
        <taxon>Barnesiellaceae</taxon>
        <taxon>Coprobacter</taxon>
    </lineage>
</organism>
<gene>
    <name evidence="1" type="ORF">Cop2CBH44_29330</name>
</gene>
<dbReference type="Gene3D" id="1.10.10.10">
    <property type="entry name" value="Winged helix-like DNA-binding domain superfamily/Winged helix DNA-binding domain"/>
    <property type="match status" value="1"/>
</dbReference>
<evidence type="ECO:0008006" key="3">
    <source>
        <dbReference type="Google" id="ProtNLM"/>
    </source>
</evidence>
<keyword evidence="2" id="KW-1185">Reference proteome</keyword>
<name>A0A7G1HY59_9BACT</name>
<dbReference type="AlphaFoldDB" id="A0A7G1HY59"/>
<reference evidence="2" key="1">
    <citation type="submission" date="2020-07" db="EMBL/GenBank/DDBJ databases">
        <title>Complete genome sequencing of Coprobacter sp. strain 2CBH44.</title>
        <authorList>
            <person name="Sakamoto M."/>
            <person name="Murakami T."/>
            <person name="Mori H."/>
        </authorList>
    </citation>
    <scope>NUCLEOTIDE SEQUENCE [LARGE SCALE GENOMIC DNA]</scope>
    <source>
        <strain evidence="2">2CBH44</strain>
    </source>
</reference>
<proteinExistence type="predicted"/>
<dbReference type="InterPro" id="IPR019707">
    <property type="entry name" value="DUF2582"/>
</dbReference>
<dbReference type="KEGG" id="copr:Cop2CBH44_29330"/>
<protein>
    <recommendedName>
        <fullName evidence="3">Winged helix-turn-helix domain-containing protein</fullName>
    </recommendedName>
</protein>
<evidence type="ECO:0000313" key="2">
    <source>
        <dbReference type="Proteomes" id="UP000594042"/>
    </source>
</evidence>
<dbReference type="Proteomes" id="UP000594042">
    <property type="component" value="Chromosome"/>
</dbReference>
<accession>A0A7G1HY59</accession>
<sequence length="75" mass="8468">MMIFTIGENAGLVWQMLDEQHEMSLAQLKSRLGLNDAALWAAIGWLAREGKIYCRAVDEELWFSNSLSDGFITFG</sequence>
<dbReference type="Pfam" id="PF10771">
    <property type="entry name" value="DUF2582"/>
    <property type="match status" value="1"/>
</dbReference>
<dbReference type="EMBL" id="AP023322">
    <property type="protein sequence ID" value="BCI64580.1"/>
    <property type="molecule type" value="Genomic_DNA"/>
</dbReference>
<dbReference type="InterPro" id="IPR036388">
    <property type="entry name" value="WH-like_DNA-bd_sf"/>
</dbReference>
<dbReference type="RefSeq" id="WP_021929741.1">
    <property type="nucleotide sequence ID" value="NZ_AP023322.1"/>
</dbReference>
<evidence type="ECO:0000313" key="1">
    <source>
        <dbReference type="EMBL" id="BCI64580.1"/>
    </source>
</evidence>